<gene>
    <name evidence="1" type="ORF">HK103_002371</name>
</gene>
<evidence type="ECO:0000313" key="1">
    <source>
        <dbReference type="EMBL" id="KAJ3251503.1"/>
    </source>
</evidence>
<comment type="caution">
    <text evidence="1">The sequence shown here is derived from an EMBL/GenBank/DDBJ whole genome shotgun (WGS) entry which is preliminary data.</text>
</comment>
<dbReference type="AlphaFoldDB" id="A0AAD5Y4T8"/>
<sequence length="148" mass="15364">MQFQLSNDFTMNPLLSCVWVGGKINGPASGSDGITLSKVDVDSSSAGKQFSFISTAGNFVSFKDFNQFRLFNLASKVVIATADITIGSSVQVVGSAPNVTTTLPAQTTQSVDTVQGTQGSSPTATKTNGALTCSSYSFLLALGFIAFL</sequence>
<proteinExistence type="predicted"/>
<reference evidence="1" key="1">
    <citation type="submission" date="2020-05" db="EMBL/GenBank/DDBJ databases">
        <title>Phylogenomic resolution of chytrid fungi.</title>
        <authorList>
            <person name="Stajich J.E."/>
            <person name="Amses K."/>
            <person name="Simmons R."/>
            <person name="Seto K."/>
            <person name="Myers J."/>
            <person name="Bonds A."/>
            <person name="Quandt C.A."/>
            <person name="Barry K."/>
            <person name="Liu P."/>
            <person name="Grigoriev I."/>
            <person name="Longcore J.E."/>
            <person name="James T.Y."/>
        </authorList>
    </citation>
    <scope>NUCLEOTIDE SEQUENCE</scope>
    <source>
        <strain evidence="1">PLAUS21</strain>
    </source>
</reference>
<keyword evidence="2" id="KW-1185">Reference proteome</keyword>
<name>A0AAD5Y4T8_9FUNG</name>
<accession>A0AAD5Y4T8</accession>
<organism evidence="1 2">
    <name type="scientific">Boothiomyces macroporosus</name>
    <dbReference type="NCBI Taxonomy" id="261099"/>
    <lineage>
        <taxon>Eukaryota</taxon>
        <taxon>Fungi</taxon>
        <taxon>Fungi incertae sedis</taxon>
        <taxon>Chytridiomycota</taxon>
        <taxon>Chytridiomycota incertae sedis</taxon>
        <taxon>Chytridiomycetes</taxon>
        <taxon>Rhizophydiales</taxon>
        <taxon>Terramycetaceae</taxon>
        <taxon>Boothiomyces</taxon>
    </lineage>
</organism>
<evidence type="ECO:0000313" key="2">
    <source>
        <dbReference type="Proteomes" id="UP001210925"/>
    </source>
</evidence>
<dbReference type="Proteomes" id="UP001210925">
    <property type="component" value="Unassembled WGS sequence"/>
</dbReference>
<protein>
    <submittedName>
        <fullName evidence="1">Uncharacterized protein</fullName>
    </submittedName>
</protein>
<dbReference type="EMBL" id="JADGKB010000180">
    <property type="protein sequence ID" value="KAJ3251503.1"/>
    <property type="molecule type" value="Genomic_DNA"/>
</dbReference>